<evidence type="ECO:0000259" key="5">
    <source>
        <dbReference type="Pfam" id="PF13087"/>
    </source>
</evidence>
<accession>A0A2K3LJF9</accession>
<evidence type="ECO:0000313" key="6">
    <source>
        <dbReference type="EMBL" id="PNX78680.1"/>
    </source>
</evidence>
<dbReference type="InterPro" id="IPR027417">
    <property type="entry name" value="P-loop_NTPase"/>
</dbReference>
<dbReference type="PANTHER" id="PTHR10887:SF522">
    <property type="entry name" value="P-LOOP CONTAINING NUCLEOSIDE TRIPHOSPHATE HYDROLASES SUPERFAMILY PROTEIN"/>
    <property type="match status" value="1"/>
</dbReference>
<evidence type="ECO:0000256" key="2">
    <source>
        <dbReference type="ARBA" id="ARBA00022801"/>
    </source>
</evidence>
<dbReference type="InterPro" id="IPR045055">
    <property type="entry name" value="DNA2/NAM7-like"/>
</dbReference>
<dbReference type="EMBL" id="ASHM01034537">
    <property type="protein sequence ID" value="PNX78680.1"/>
    <property type="molecule type" value="Genomic_DNA"/>
</dbReference>
<dbReference type="InterPro" id="IPR047187">
    <property type="entry name" value="SF1_C_Upf1"/>
</dbReference>
<keyword evidence="1" id="KW-0547">Nucleotide-binding</keyword>
<gene>
    <name evidence="6" type="ORF">L195_g034658</name>
</gene>
<reference evidence="6 7" key="2">
    <citation type="journal article" date="2017" name="Front. Plant Sci.">
        <title>Gene Classification and Mining of Molecular Markers Useful in Red Clover (Trifolium pratense) Breeding.</title>
        <authorList>
            <person name="Istvanek J."/>
            <person name="Dluhosova J."/>
            <person name="Dluhos P."/>
            <person name="Patkova L."/>
            <person name="Nedelnik J."/>
            <person name="Repkova J."/>
        </authorList>
    </citation>
    <scope>NUCLEOTIDE SEQUENCE [LARGE SCALE GENOMIC DNA]</scope>
    <source>
        <strain evidence="7">cv. Tatra</strain>
        <tissue evidence="6">Young leaves</tissue>
    </source>
</reference>
<feature type="domain" description="DNA2/NAM7 helicase-like C-terminal" evidence="5">
    <location>
        <begin position="8"/>
        <end position="64"/>
    </location>
</feature>
<dbReference type="PANTHER" id="PTHR10887">
    <property type="entry name" value="DNA2/NAM7 HELICASE FAMILY"/>
    <property type="match status" value="1"/>
</dbReference>
<dbReference type="InterPro" id="IPR041679">
    <property type="entry name" value="DNA2/NAM7-like_C"/>
</dbReference>
<dbReference type="Gene3D" id="3.40.50.300">
    <property type="entry name" value="P-loop containing nucleotide triphosphate hydrolases"/>
    <property type="match status" value="1"/>
</dbReference>
<evidence type="ECO:0000256" key="4">
    <source>
        <dbReference type="ARBA" id="ARBA00022840"/>
    </source>
</evidence>
<dbReference type="Proteomes" id="UP000236291">
    <property type="component" value="Unassembled WGS sequence"/>
</dbReference>
<name>A0A2K3LJF9_TRIPR</name>
<dbReference type="Pfam" id="PF13087">
    <property type="entry name" value="AAA_12"/>
    <property type="match status" value="1"/>
</dbReference>
<dbReference type="GO" id="GO:0005694">
    <property type="term" value="C:chromosome"/>
    <property type="evidence" value="ECO:0007669"/>
    <property type="project" value="UniProtKB-ARBA"/>
</dbReference>
<keyword evidence="6" id="KW-0238">DNA-binding</keyword>
<dbReference type="GO" id="GO:0016787">
    <property type="term" value="F:hydrolase activity"/>
    <property type="evidence" value="ECO:0007669"/>
    <property type="project" value="UniProtKB-KW"/>
</dbReference>
<dbReference type="CDD" id="cd18808">
    <property type="entry name" value="SF1_C_Upf1"/>
    <property type="match status" value="1"/>
</dbReference>
<keyword evidence="4" id="KW-0067">ATP-binding</keyword>
<keyword evidence="3" id="KW-0347">Helicase</keyword>
<evidence type="ECO:0000256" key="1">
    <source>
        <dbReference type="ARBA" id="ARBA00022741"/>
    </source>
</evidence>
<dbReference type="GO" id="GO:0003677">
    <property type="term" value="F:DNA binding"/>
    <property type="evidence" value="ECO:0007669"/>
    <property type="project" value="UniProtKB-KW"/>
</dbReference>
<reference evidence="6 7" key="1">
    <citation type="journal article" date="2014" name="Am. J. Bot.">
        <title>Genome assembly and annotation for red clover (Trifolium pratense; Fabaceae).</title>
        <authorList>
            <person name="Istvanek J."/>
            <person name="Jaros M."/>
            <person name="Krenek A."/>
            <person name="Repkova J."/>
        </authorList>
    </citation>
    <scope>NUCLEOTIDE SEQUENCE [LARGE SCALE GENOMIC DNA]</scope>
    <source>
        <strain evidence="7">cv. Tatra</strain>
        <tissue evidence="6">Young leaves</tissue>
    </source>
</reference>
<organism evidence="6 7">
    <name type="scientific">Trifolium pratense</name>
    <name type="common">Red clover</name>
    <dbReference type="NCBI Taxonomy" id="57577"/>
    <lineage>
        <taxon>Eukaryota</taxon>
        <taxon>Viridiplantae</taxon>
        <taxon>Streptophyta</taxon>
        <taxon>Embryophyta</taxon>
        <taxon>Tracheophyta</taxon>
        <taxon>Spermatophyta</taxon>
        <taxon>Magnoliopsida</taxon>
        <taxon>eudicotyledons</taxon>
        <taxon>Gunneridae</taxon>
        <taxon>Pentapetalae</taxon>
        <taxon>rosids</taxon>
        <taxon>fabids</taxon>
        <taxon>Fabales</taxon>
        <taxon>Fabaceae</taxon>
        <taxon>Papilionoideae</taxon>
        <taxon>50 kb inversion clade</taxon>
        <taxon>NPAAA clade</taxon>
        <taxon>Hologalegina</taxon>
        <taxon>IRL clade</taxon>
        <taxon>Trifolieae</taxon>
        <taxon>Trifolium</taxon>
    </lineage>
</organism>
<dbReference type="STRING" id="57577.A0A2K3LJF9"/>
<dbReference type="GO" id="GO:0005524">
    <property type="term" value="F:ATP binding"/>
    <property type="evidence" value="ECO:0007669"/>
    <property type="project" value="UniProtKB-KW"/>
</dbReference>
<sequence>MVSNPNFSVNVRSVDGFQGGEEDIIIISTVRSNLSGKVGFLSNRQRANVAITRARYCLWIVGNATTLTNSNSVWRKVVLDAKERNCFHNAADEDKKLDQVIEDALFEFELLDDSASAFNKLSIRDMPERTTFSRAKTETNTCMIVFHRKPLTLWRG</sequence>
<proteinExistence type="predicted"/>
<comment type="caution">
    <text evidence="6">The sequence shown here is derived from an EMBL/GenBank/DDBJ whole genome shotgun (WGS) entry which is preliminary data.</text>
</comment>
<dbReference type="GO" id="GO:0004386">
    <property type="term" value="F:helicase activity"/>
    <property type="evidence" value="ECO:0007669"/>
    <property type="project" value="UniProtKB-KW"/>
</dbReference>
<keyword evidence="2" id="KW-0378">Hydrolase</keyword>
<dbReference type="SUPFAM" id="SSF52540">
    <property type="entry name" value="P-loop containing nucleoside triphosphate hydrolases"/>
    <property type="match status" value="1"/>
</dbReference>
<protein>
    <submittedName>
        <fullName evidence="6">DNA-binding protein smubp-2</fullName>
    </submittedName>
</protein>
<dbReference type="AlphaFoldDB" id="A0A2K3LJF9"/>
<dbReference type="FunFam" id="3.40.50.300:FF:000326">
    <property type="entry name" value="P-loop containing nucleoside triphosphate hydrolase"/>
    <property type="match status" value="1"/>
</dbReference>
<evidence type="ECO:0000256" key="3">
    <source>
        <dbReference type="ARBA" id="ARBA00022806"/>
    </source>
</evidence>
<evidence type="ECO:0000313" key="7">
    <source>
        <dbReference type="Proteomes" id="UP000236291"/>
    </source>
</evidence>